<feature type="transmembrane region" description="Helical" evidence="1">
    <location>
        <begin position="50"/>
        <end position="71"/>
    </location>
</feature>
<proteinExistence type="predicted"/>
<keyword evidence="1" id="KW-0812">Transmembrane</keyword>
<organism evidence="2 3">
    <name type="scientific">Streptomyces umbrinus</name>
    <dbReference type="NCBI Taxonomy" id="67370"/>
    <lineage>
        <taxon>Bacteria</taxon>
        <taxon>Bacillati</taxon>
        <taxon>Actinomycetota</taxon>
        <taxon>Actinomycetes</taxon>
        <taxon>Kitasatosporales</taxon>
        <taxon>Streptomycetaceae</taxon>
        <taxon>Streptomyces</taxon>
        <taxon>Streptomyces phaeochromogenes group</taxon>
    </lineage>
</organism>
<reference evidence="2 3" key="1">
    <citation type="submission" date="2023-07" db="EMBL/GenBank/DDBJ databases">
        <title>Comparative genomics of wheat-associated soil bacteria to identify genetic determinants of phenazine resistance.</title>
        <authorList>
            <person name="Mouncey N."/>
        </authorList>
    </citation>
    <scope>NUCLEOTIDE SEQUENCE [LARGE SCALE GENOMIC DNA]</scope>
    <source>
        <strain evidence="2 3">V2I4</strain>
    </source>
</reference>
<keyword evidence="1" id="KW-1133">Transmembrane helix</keyword>
<accession>A0ABU0SMX5</accession>
<gene>
    <name evidence="2" type="ORF">QF035_002404</name>
</gene>
<evidence type="ECO:0000313" key="3">
    <source>
        <dbReference type="Proteomes" id="UP001230328"/>
    </source>
</evidence>
<dbReference type="RefSeq" id="WP_307520109.1">
    <property type="nucleotide sequence ID" value="NZ_JAUSZI010000002.1"/>
</dbReference>
<evidence type="ECO:0000256" key="1">
    <source>
        <dbReference type="SAM" id="Phobius"/>
    </source>
</evidence>
<name>A0ABU0SMX5_9ACTN</name>
<keyword evidence="1" id="KW-0472">Membrane</keyword>
<protein>
    <submittedName>
        <fullName evidence="2">Uncharacterized protein</fullName>
    </submittedName>
</protein>
<comment type="caution">
    <text evidence="2">The sequence shown here is derived from an EMBL/GenBank/DDBJ whole genome shotgun (WGS) entry which is preliminary data.</text>
</comment>
<sequence>MHVNESVALCVVPDSPARRHLSGAEAAVIVVVIIVAAALTTGGMPSRKALSLLGAAGLMSVAVTRLATGAVTRVLRHLARTQSASLPR</sequence>
<feature type="transmembrane region" description="Helical" evidence="1">
    <location>
        <begin position="26"/>
        <end position="44"/>
    </location>
</feature>
<keyword evidence="3" id="KW-1185">Reference proteome</keyword>
<dbReference type="Proteomes" id="UP001230328">
    <property type="component" value="Unassembled WGS sequence"/>
</dbReference>
<dbReference type="EMBL" id="JAUSZI010000002">
    <property type="protein sequence ID" value="MDQ1024822.1"/>
    <property type="molecule type" value="Genomic_DNA"/>
</dbReference>
<evidence type="ECO:0000313" key="2">
    <source>
        <dbReference type="EMBL" id="MDQ1024822.1"/>
    </source>
</evidence>